<feature type="active site" description="Nucleophile" evidence="17">
    <location>
        <position position="406"/>
    </location>
</feature>
<organism evidence="19">
    <name type="scientific">Influenza A virus</name>
    <name type="common">A/swine/Italy/352498/2013(H3N2)</name>
    <dbReference type="NCBI Taxonomy" id="1774879"/>
    <lineage>
        <taxon>Viruses</taxon>
        <taxon>Riboviria</taxon>
        <taxon>Orthornavirae</taxon>
        <taxon>Negarnaviricota</taxon>
        <taxon>Polyploviricotina</taxon>
        <taxon>Insthoviricetes</taxon>
        <taxon>Articulavirales</taxon>
        <taxon>Orthomyxoviridae</taxon>
        <taxon>Alphainfluenzavirus</taxon>
        <taxon>Alphainfluenzavirus influenzae</taxon>
        <taxon>Influenza A virus</taxon>
    </lineage>
</organism>
<keyword evidence="16 17" id="KW-0326">Glycosidase</keyword>
<feature type="disulfide bond" evidence="17">
    <location>
        <begin position="232"/>
        <end position="237"/>
    </location>
</feature>
<dbReference type="GO" id="GO:0046872">
    <property type="term" value="F:metal ion binding"/>
    <property type="evidence" value="ECO:0007669"/>
    <property type="project" value="UniProtKB-UniRule"/>
</dbReference>
<keyword evidence="14 17" id="KW-1015">Disulfide bond</keyword>
<evidence type="ECO:0000256" key="1">
    <source>
        <dbReference type="ARBA" id="ARBA00001913"/>
    </source>
</evidence>
<keyword evidence="12 17" id="KW-1133">Transmembrane helix</keyword>
<dbReference type="HAMAP" id="MF_04071">
    <property type="entry name" value="INFV_NRAM"/>
    <property type="match status" value="1"/>
</dbReference>
<dbReference type="GO" id="GO:0020002">
    <property type="term" value="C:host cell plasma membrane"/>
    <property type="evidence" value="ECO:0007669"/>
    <property type="project" value="UniProtKB-SubCell"/>
</dbReference>
<accession>A0A219P7H2</accession>
<feature type="disulfide bond" evidence="17">
    <location>
        <begin position="183"/>
        <end position="230"/>
    </location>
</feature>
<dbReference type="CDD" id="cd15483">
    <property type="entry name" value="Influenza_NA"/>
    <property type="match status" value="1"/>
</dbReference>
<comment type="subunit">
    <text evidence="3 17 18">Homotetramer.</text>
</comment>
<feature type="binding site" evidence="17">
    <location>
        <begin position="276"/>
        <end position="277"/>
    </location>
    <ligand>
        <name>substrate</name>
    </ligand>
</feature>
<keyword evidence="10 17" id="KW-1043">Host membrane</keyword>
<dbReference type="GO" id="GO:0046761">
    <property type="term" value="P:viral budding from plasma membrane"/>
    <property type="evidence" value="ECO:0007669"/>
    <property type="project" value="UniProtKB-UniRule"/>
</dbReference>
<evidence type="ECO:0000256" key="9">
    <source>
        <dbReference type="ARBA" id="ARBA00022844"/>
    </source>
</evidence>
<dbReference type="EC" id="3.2.1.18" evidence="17 18"/>
<comment type="function">
    <text evidence="17">Catalyzes the removal of terminal sialic acid residues from viral and cellular glycoconjugates. Cleaves off the terminal sialic acids on the glycosylated HA during virus budding to facilitate virus release. Additionally helps virus spread through the circulation by further removing sialic acids from the cell surface. These cleavages prevent self-aggregation and ensure the efficient spread of the progeny virus from cell to cell. Otherwise, infection would be limited to one round of replication. Described as a receptor-destroying enzyme because it cleaves a terminal sialic acid from the cellular receptors. May facilitate viral invasion of the upper airways by cleaving the sialic acid moities on the mucin of the airway epithelial cells. Likely to plays a role in the budding process through its association with lipid rafts during intracellular transport. May additionally display a raft-association independent effect on budding. Plays a role in the determination of host range restriction on replication and virulence. Sialidase activity in late endosome/lysosome traffic seems to enhance virus replication.</text>
</comment>
<evidence type="ECO:0000256" key="16">
    <source>
        <dbReference type="ARBA" id="ARBA00023295"/>
    </source>
</evidence>
<evidence type="ECO:0000256" key="11">
    <source>
        <dbReference type="ARBA" id="ARBA00022968"/>
    </source>
</evidence>
<gene>
    <name evidence="17 18 19" type="primary">NA</name>
</gene>
<name>A0A219P7H2_9INFA</name>
<feature type="binding site" evidence="17">
    <location>
        <position position="118"/>
    </location>
    <ligand>
        <name>substrate</name>
    </ligand>
</feature>
<evidence type="ECO:0000256" key="4">
    <source>
        <dbReference type="ARBA" id="ARBA00022511"/>
    </source>
</evidence>
<keyword evidence="5 17" id="KW-0812">Transmembrane</keyword>
<dbReference type="Pfam" id="PF00064">
    <property type="entry name" value="Neur"/>
    <property type="match status" value="1"/>
</dbReference>
<comment type="catalytic activity">
    <reaction evidence="17 18">
        <text>Hydrolysis of alpha-(2-&gt;3)-, alpha-(2-&gt;6)-, alpha-(2-&gt;8)- glycosidic linkages of terminal sialic acid residues in oligosaccharides, glycoproteins, glycolipids, colominic acid and synthetic substrates.</text>
        <dbReference type="EC" id="3.2.1.18"/>
    </reaction>
</comment>
<evidence type="ECO:0000256" key="15">
    <source>
        <dbReference type="ARBA" id="ARBA00023180"/>
    </source>
</evidence>
<keyword evidence="6 17" id="KW-0479">Metal-binding</keyword>
<dbReference type="GO" id="GO:0004308">
    <property type="term" value="F:exo-alpha-sialidase activity"/>
    <property type="evidence" value="ECO:0007669"/>
    <property type="project" value="UniProtKB-UniRule"/>
</dbReference>
<protein>
    <recommendedName>
        <fullName evidence="17 18">Neuraminidase</fullName>
        <ecNumber evidence="17 18">3.2.1.18</ecNumber>
    </recommendedName>
</protein>
<evidence type="ECO:0000256" key="5">
    <source>
        <dbReference type="ARBA" id="ARBA00022692"/>
    </source>
</evidence>
<sequence>MNPNQKIITIGSVSLTITTMCLFMQIAILITTITLHFKQYECDSPANNQVIPCEPIIIEKNITKIVYLTNTTIEKEVCPKLGEYRNWSKPQCKITGFAPFSKDNSIRLSAGGAIWVTREPYVSCDPNKCYQFALGQGTTLDNRHSNDTIHDRTPFRTLLMNELGVPFHLGTRQVCIAWSSSSCHDGKAWLHVCVTGHDKNATASFIYDGKLVDSISSWSKNILRTQESECVCINGICTVVMTDGSASGKADTKILFVEEGKIIHISPLLGSAQHVEECSCYPRYPDVRCICRDNWKGSNRPIVDIRMKDYSIGSSYMCSGLVGDTPRNNDGSSNSNCRNPNNERGNHGVKGWAFDDGNDTWMGRTISKDSRLGYETFKVVGGWSQPNSKFQINRQVIVDSDNRSGYSGIFSVEGKGCINRCFYVELIRGRRQETRVWWTSNSIVVFCGTSGTYGSGSWPDGADINFMPV</sequence>
<keyword evidence="11 17" id="KW-0735">Signal-anchor</keyword>
<comment type="activity regulation">
    <text evidence="17">Inhibited by the neuraminidase inhibitors zanamivir (Relenza) and oseltamivir (Tamiflu). These drugs interfere with the release of progeny virus from infected cells and are effective against all influenza strains. Resistance to neuraminidase inhibitors is quite rare.</text>
</comment>
<reference evidence="19" key="1">
    <citation type="journal article" date="2017" name="Zoonoses Public Health">
        <title>Genetic analysis of human and swine influenza A viruses isolated in Northern Italy during 2010-2015.</title>
        <authorList>
            <person name="Chiapponi C."/>
            <person name="Ebranati E."/>
            <person name="Pariani E."/>
            <person name="Faccini S."/>
            <person name="Luppi A."/>
            <person name="Baioni L."/>
            <person name="Manfredi R."/>
            <person name="Carta V."/>
            <person name="Merenda M."/>
            <person name="Affanni P."/>
            <person name="Colucci M.E."/>
            <person name="Veronesi L."/>
            <person name="Zehender G."/>
            <person name="Foni E."/>
        </authorList>
    </citation>
    <scope>NUCLEOTIDE SEQUENCE</scope>
    <source>
        <strain evidence="19">A/swine/Italy/352498/2013</strain>
    </source>
</reference>
<evidence type="ECO:0000256" key="14">
    <source>
        <dbReference type="ARBA" id="ARBA00023157"/>
    </source>
</evidence>
<keyword evidence="9 17" id="KW-0946">Virion</keyword>
<feature type="binding site" evidence="17">
    <location>
        <position position="293"/>
    </location>
    <ligand>
        <name>Ca(2+)</name>
        <dbReference type="ChEBI" id="CHEBI:29108"/>
    </ligand>
</feature>
<feature type="disulfide bond" evidence="17">
    <location>
        <begin position="124"/>
        <end position="129"/>
    </location>
</feature>
<evidence type="ECO:0000256" key="10">
    <source>
        <dbReference type="ARBA" id="ARBA00022870"/>
    </source>
</evidence>
<feature type="disulfide bond" evidence="17">
    <location>
        <begin position="278"/>
        <end position="291"/>
    </location>
</feature>
<dbReference type="Gene3D" id="2.120.10.10">
    <property type="match status" value="1"/>
</dbReference>
<dbReference type="InterPro" id="IPR036278">
    <property type="entry name" value="Sialidase_sf"/>
</dbReference>
<feature type="binding site" evidence="17">
    <location>
        <position position="371"/>
    </location>
    <ligand>
        <name>substrate</name>
    </ligand>
</feature>
<feature type="active site" description="Proton donor/acceptor" evidence="17">
    <location>
        <position position="151"/>
    </location>
</feature>
<keyword evidence="4 17" id="KW-1032">Host cell membrane</keyword>
<comment type="PTM">
    <text evidence="17 18">N-glycosylated.</text>
</comment>
<feature type="binding site" evidence="17">
    <location>
        <position position="152"/>
    </location>
    <ligand>
        <name>substrate</name>
    </ligand>
</feature>
<keyword evidence="13 17" id="KW-0472">Membrane</keyword>
<dbReference type="InterPro" id="IPR033654">
    <property type="entry name" value="Sialidase_Influenza_A/B"/>
</dbReference>
<evidence type="ECO:0000256" key="18">
    <source>
        <dbReference type="RuleBase" id="RU361252"/>
    </source>
</evidence>
<comment type="caution">
    <text evidence="17">Lacks conserved residue(s) required for the propagation of feature annotation.</text>
</comment>
<feature type="region of interest" description="Involved in apical transport and lipid raft association" evidence="17">
    <location>
        <begin position="11"/>
        <end position="33"/>
    </location>
</feature>
<comment type="subcellular location">
    <subcellularLocation>
        <location evidence="2">Host membrane</location>
        <topology evidence="2">Single-pass type II membrane protein</topology>
    </subcellularLocation>
    <subcellularLocation>
        <location evidence="17">Virion membrane</location>
    </subcellularLocation>
    <subcellularLocation>
        <location evidence="17">Host apical cell membrane</location>
        <topology evidence="17">Single-pass type II membrane protein</topology>
    </subcellularLocation>
    <text evidence="17">Preferentially accumulates at the apical plasma membrane in infected polarized epithelial cells, which is the virus assembly site. Uses lipid rafts for cell surface transport and apical sorting. In the virion, forms a mushroom-shaped spike on the surface of the membrane.</text>
</comment>
<evidence type="ECO:0000256" key="8">
    <source>
        <dbReference type="ARBA" id="ARBA00022837"/>
    </source>
</evidence>
<dbReference type="EMBL" id="KU322761">
    <property type="protein sequence ID" value="ALX29608.1"/>
    <property type="molecule type" value="Viral_cRNA"/>
</dbReference>
<feature type="region of interest" description="Head of neuraminidase" evidence="17">
    <location>
        <begin position="91"/>
        <end position="469"/>
    </location>
</feature>
<proteinExistence type="inferred from homology"/>
<feature type="binding site" evidence="17">
    <location>
        <position position="297"/>
    </location>
    <ligand>
        <name>Ca(2+)</name>
        <dbReference type="ChEBI" id="CHEBI:29108"/>
    </ligand>
</feature>
<feature type="transmembrane region" description="Helical" evidence="17">
    <location>
        <begin position="7"/>
        <end position="30"/>
    </location>
</feature>
<keyword evidence="15 17" id="KW-0325">Glycoprotein</keyword>
<comment type="similarity">
    <text evidence="17 18">Belongs to the glycosyl hydrolase 34 family.</text>
</comment>
<evidence type="ECO:0000256" key="6">
    <source>
        <dbReference type="ARBA" id="ARBA00022723"/>
    </source>
</evidence>
<comment type="domain">
    <text evidence="17">Intact N-terminus is essential for virion morphogenesis. Possess two apical sorting signals, one in the ectodomain, which is likely to be a glycan, and the other in the transmembrane domain. The transmembrane domain also plays a role in lipid raft association.</text>
</comment>
<feature type="disulfide bond" evidence="17">
    <location>
        <begin position="280"/>
        <end position="289"/>
    </location>
</feature>
<evidence type="ECO:0000256" key="13">
    <source>
        <dbReference type="ARBA" id="ARBA00023136"/>
    </source>
</evidence>
<keyword evidence="8 17" id="KW-0106">Calcium</keyword>
<evidence type="ECO:0000313" key="19">
    <source>
        <dbReference type="EMBL" id="ALX29608.1"/>
    </source>
</evidence>
<feature type="binding site" evidence="17">
    <location>
        <position position="324"/>
    </location>
    <ligand>
        <name>Ca(2+)</name>
        <dbReference type="ChEBI" id="CHEBI:29108"/>
    </ligand>
</feature>
<evidence type="ECO:0000256" key="3">
    <source>
        <dbReference type="ARBA" id="ARBA00011881"/>
    </source>
</evidence>
<dbReference type="GO" id="GO:0055036">
    <property type="term" value="C:virion membrane"/>
    <property type="evidence" value="ECO:0007669"/>
    <property type="project" value="UniProtKB-SubCell"/>
</dbReference>
<keyword evidence="7 17" id="KW-0378">Hydrolase</keyword>
<evidence type="ECO:0000256" key="17">
    <source>
        <dbReference type="HAMAP-Rule" id="MF_04071"/>
    </source>
</evidence>
<evidence type="ECO:0000256" key="12">
    <source>
        <dbReference type="ARBA" id="ARBA00022989"/>
    </source>
</evidence>
<dbReference type="InterPro" id="IPR001860">
    <property type="entry name" value="Glyco_hydro_34"/>
</dbReference>
<comment type="cofactor">
    <cofactor evidence="1 17 18">
        <name>Ca(2+)</name>
        <dbReference type="ChEBI" id="CHEBI:29108"/>
    </cofactor>
</comment>
<feature type="disulfide bond" evidence="17">
    <location>
        <begin position="92"/>
        <end position="417"/>
    </location>
</feature>
<feature type="binding site" evidence="17">
    <location>
        <position position="292"/>
    </location>
    <ligand>
        <name>substrate</name>
    </ligand>
</feature>
<dbReference type="GO" id="GO:0016020">
    <property type="term" value="C:membrane"/>
    <property type="evidence" value="ECO:0007669"/>
    <property type="project" value="UniProtKB-UniRule"/>
</dbReference>
<dbReference type="GO" id="GO:0005975">
    <property type="term" value="P:carbohydrate metabolic process"/>
    <property type="evidence" value="ECO:0007669"/>
    <property type="project" value="UniProtKB-UniRule"/>
</dbReference>
<evidence type="ECO:0000256" key="7">
    <source>
        <dbReference type="ARBA" id="ARBA00022801"/>
    </source>
</evidence>
<dbReference type="SUPFAM" id="SSF50939">
    <property type="entry name" value="Sialidases"/>
    <property type="match status" value="1"/>
</dbReference>
<evidence type="ECO:0000256" key="2">
    <source>
        <dbReference type="ARBA" id="ARBA00004597"/>
    </source>
</evidence>